<evidence type="ECO:0000313" key="1">
    <source>
        <dbReference type="EMBL" id="RGE64629.1"/>
    </source>
</evidence>
<proteinExistence type="predicted"/>
<organism evidence="1 2">
    <name type="scientific">Eisenbergiella massiliensis</name>
    <dbReference type="NCBI Taxonomy" id="1720294"/>
    <lineage>
        <taxon>Bacteria</taxon>
        <taxon>Bacillati</taxon>
        <taxon>Bacillota</taxon>
        <taxon>Clostridia</taxon>
        <taxon>Lachnospirales</taxon>
        <taxon>Lachnospiraceae</taxon>
        <taxon>Eisenbergiella</taxon>
    </lineage>
</organism>
<sequence length="136" mass="15011">MNLYQNLNGYKFGKTADGQPGYIAPGGADTVIPFKKDPIIKSGSNTDSGWGNFVINTGLERIDLFMARYDGSYYNGMLLYVRSTSSGWSIIMNHNLNKSALNSLFTINGGAVTIQNKSGLWSDAGTWVWYAYQFPD</sequence>
<name>A0A3E3IC42_9FIRM</name>
<dbReference type="Proteomes" id="UP000261166">
    <property type="component" value="Unassembled WGS sequence"/>
</dbReference>
<dbReference type="RefSeq" id="WP_117531625.1">
    <property type="nucleotide sequence ID" value="NZ_QVLU01000038.1"/>
</dbReference>
<dbReference type="AlphaFoldDB" id="A0A3E3IC42"/>
<protein>
    <submittedName>
        <fullName evidence="1">Uncharacterized protein</fullName>
    </submittedName>
</protein>
<evidence type="ECO:0000313" key="2">
    <source>
        <dbReference type="Proteomes" id="UP000261166"/>
    </source>
</evidence>
<dbReference type="EMBL" id="QVLU01000038">
    <property type="protein sequence ID" value="RGE64629.1"/>
    <property type="molecule type" value="Genomic_DNA"/>
</dbReference>
<accession>A0A3E3IC42</accession>
<gene>
    <name evidence="1" type="ORF">DWY69_26705</name>
</gene>
<comment type="caution">
    <text evidence="1">The sequence shown here is derived from an EMBL/GenBank/DDBJ whole genome shotgun (WGS) entry which is preliminary data.</text>
</comment>
<reference evidence="1 2" key="1">
    <citation type="submission" date="2018-08" db="EMBL/GenBank/DDBJ databases">
        <title>A genome reference for cultivated species of the human gut microbiota.</title>
        <authorList>
            <person name="Zou Y."/>
            <person name="Xue W."/>
            <person name="Luo G."/>
        </authorList>
    </citation>
    <scope>NUCLEOTIDE SEQUENCE [LARGE SCALE GENOMIC DNA]</scope>
    <source>
        <strain evidence="1 2">AF26-4BH</strain>
    </source>
</reference>